<name>A0ABU8BDX9_9BRAD</name>
<gene>
    <name evidence="1" type="ORF">V1286_003903</name>
</gene>
<reference evidence="1 2" key="1">
    <citation type="submission" date="2024-02" db="EMBL/GenBank/DDBJ databases">
        <title>Adaptive strategies in a cosmopolitan and abundant soil bacterium.</title>
        <authorList>
            <person name="Carini P."/>
        </authorList>
    </citation>
    <scope>NUCLEOTIDE SEQUENCE [LARGE SCALE GENOMIC DNA]</scope>
    <source>
        <strain evidence="1 2">AZCC 1608</strain>
    </source>
</reference>
<dbReference type="Proteomes" id="UP001364224">
    <property type="component" value="Unassembled WGS sequence"/>
</dbReference>
<organism evidence="1 2">
    <name type="scientific">Bradyrhizobium algeriense</name>
    <dbReference type="NCBI Taxonomy" id="634784"/>
    <lineage>
        <taxon>Bacteria</taxon>
        <taxon>Pseudomonadati</taxon>
        <taxon>Pseudomonadota</taxon>
        <taxon>Alphaproteobacteria</taxon>
        <taxon>Hyphomicrobiales</taxon>
        <taxon>Nitrobacteraceae</taxon>
        <taxon>Bradyrhizobium</taxon>
    </lineage>
</organism>
<evidence type="ECO:0000313" key="1">
    <source>
        <dbReference type="EMBL" id="MEH2556374.1"/>
    </source>
</evidence>
<dbReference type="Gene3D" id="1.20.1290.10">
    <property type="entry name" value="AhpD-like"/>
    <property type="match status" value="1"/>
</dbReference>
<accession>A0ABU8BDX9</accession>
<dbReference type="InterPro" id="IPR023982">
    <property type="entry name" value="CHP04029_CMD-like"/>
</dbReference>
<protein>
    <submittedName>
        <fullName evidence="1">CMD domain protein</fullName>
    </submittedName>
</protein>
<dbReference type="SUPFAM" id="SSF69118">
    <property type="entry name" value="AhpD-like"/>
    <property type="match status" value="1"/>
</dbReference>
<dbReference type="EMBL" id="JAZHRV010000001">
    <property type="protein sequence ID" value="MEH2556374.1"/>
    <property type="molecule type" value="Genomic_DNA"/>
</dbReference>
<keyword evidence="2" id="KW-1185">Reference proteome</keyword>
<dbReference type="InterPro" id="IPR029032">
    <property type="entry name" value="AhpD-like"/>
</dbReference>
<dbReference type="NCBIfam" id="TIGR04029">
    <property type="entry name" value="CMD_Avi_7170"/>
    <property type="match status" value="1"/>
</dbReference>
<evidence type="ECO:0000313" key="2">
    <source>
        <dbReference type="Proteomes" id="UP001364224"/>
    </source>
</evidence>
<sequence length="224" mass="23682">MGCENHRTEKGRMMGTETSDIIDILAGIEPGSSLDGIRARRLQARENAQKSYVALFEPVDFADVAAAERYAVAAFVAGVHDEPAAAGFYFARLAKAADRLDWVDALKAEIERARTQGPYGAFPAGPLSVEDKAGLIYRVAGDGQRVLGARLAAALEHAHLLVFRPRDAAPAAMQALLDAGWSTTAIVTLSQLVAFLSFQVRAVAGLRTLGASLGHHADAAAQAS</sequence>
<proteinExistence type="predicted"/>
<comment type="caution">
    <text evidence="1">The sequence shown here is derived from an EMBL/GenBank/DDBJ whole genome shotgun (WGS) entry which is preliminary data.</text>
</comment>